<keyword evidence="2" id="KW-1185">Reference proteome</keyword>
<dbReference type="Proteomes" id="UP001178354">
    <property type="component" value="Unassembled WGS sequence"/>
</dbReference>
<reference evidence="1" key="1">
    <citation type="journal article" date="2010" name="Int. J. Syst. Evol. Microbiol.">
        <title>Porticoccus litoralis gen. nov., sp. nov., a gammaproteobacterium isolated from the Yellow Sea.</title>
        <authorList>
            <person name="Oh H.M."/>
            <person name="Kim H."/>
            <person name="Kim K.M."/>
            <person name="Min G.S."/>
            <person name="Cho J.C."/>
        </authorList>
    </citation>
    <scope>NUCLEOTIDE SEQUENCE</scope>
    <source>
        <strain evidence="1">DSM 25064</strain>
    </source>
</reference>
<dbReference type="AlphaFoldDB" id="A0AAW8B229"/>
<organism evidence="1 2">
    <name type="scientific">Porticoccus litoralis</name>
    <dbReference type="NCBI Taxonomy" id="434086"/>
    <lineage>
        <taxon>Bacteria</taxon>
        <taxon>Pseudomonadati</taxon>
        <taxon>Pseudomonadota</taxon>
        <taxon>Gammaproteobacteria</taxon>
        <taxon>Cellvibrionales</taxon>
        <taxon>Porticoccaceae</taxon>
        <taxon>Porticoccus</taxon>
    </lineage>
</organism>
<evidence type="ECO:0000313" key="2">
    <source>
        <dbReference type="Proteomes" id="UP001178354"/>
    </source>
</evidence>
<dbReference type="RefSeq" id="WP_305169465.1">
    <property type="nucleotide sequence ID" value="NZ_JAUUUU010000001.1"/>
</dbReference>
<reference evidence="1" key="2">
    <citation type="submission" date="2023-08" db="EMBL/GenBank/DDBJ databases">
        <authorList>
            <person name="Luo J."/>
        </authorList>
    </citation>
    <scope>NUCLEOTIDE SEQUENCE</scope>
    <source>
        <strain evidence="1">DSM 25064</strain>
    </source>
</reference>
<comment type="caution">
    <text evidence="1">The sequence shown here is derived from an EMBL/GenBank/DDBJ whole genome shotgun (WGS) entry which is preliminary data.</text>
</comment>
<dbReference type="EMBL" id="JAUUUU010000001">
    <property type="protein sequence ID" value="MDP1519953.1"/>
    <property type="molecule type" value="Genomic_DNA"/>
</dbReference>
<name>A0AAW8B229_9GAMM</name>
<gene>
    <name evidence="1" type="ORF">Q8A57_03135</name>
</gene>
<protein>
    <submittedName>
        <fullName evidence="1">Uncharacterized protein</fullName>
    </submittedName>
</protein>
<proteinExistence type="predicted"/>
<sequence>MKLLKIITDESGNKKDSLKIMESESIIDLKKAGERYATEKGVTDISWLDCTPPTMGDKKLADRKTKFTLSISELEYLVIEK</sequence>
<evidence type="ECO:0000313" key="1">
    <source>
        <dbReference type="EMBL" id="MDP1519953.1"/>
    </source>
</evidence>
<accession>A0AAW8B229</accession>